<dbReference type="EMBL" id="MT774377">
    <property type="protein sequence ID" value="QOR58181.1"/>
    <property type="molecule type" value="Genomic_DNA"/>
</dbReference>
<accession>A0A7M1RWC9</accession>
<protein>
    <submittedName>
        <fullName evidence="1">Uncharacterized protein</fullName>
    </submittedName>
</protein>
<organism evidence="1 2">
    <name type="scientific">uncultured phage cr107_1</name>
    <dbReference type="NCBI Taxonomy" id="2772061"/>
    <lineage>
        <taxon>Viruses</taxon>
        <taxon>Duplodnaviria</taxon>
        <taxon>Heunggongvirae</taxon>
        <taxon>Uroviricota</taxon>
        <taxon>Caudoviricetes</taxon>
        <taxon>Crassvirales</taxon>
        <taxon>Intestiviridae</taxon>
        <taxon>Churivirinae</taxon>
        <taxon>Jahgtovirus</taxon>
        <taxon>Jahgtovirus intestinihominis</taxon>
    </lineage>
</organism>
<dbReference type="RefSeq" id="YP_010110339.1">
    <property type="nucleotide sequence ID" value="NC_055870.1"/>
</dbReference>
<evidence type="ECO:0000313" key="2">
    <source>
        <dbReference type="Proteomes" id="UP000593899"/>
    </source>
</evidence>
<reference evidence="1 2" key="1">
    <citation type="submission" date="2020-07" db="EMBL/GenBank/DDBJ databases">
        <title>Taxonomic proposal: Crassvirales, a new order of highly abundant and diverse bacterial viruses.</title>
        <authorList>
            <person name="Shkoporov A.N."/>
            <person name="Stockdale S.R."/>
            <person name="Guerin E."/>
            <person name="Ross R.P."/>
            <person name="Hill C."/>
        </authorList>
    </citation>
    <scope>NUCLEOTIDE SEQUENCE [LARGE SCALE GENOMIC DNA]</scope>
</reference>
<dbReference type="KEGG" id="vg:65128637"/>
<evidence type="ECO:0000313" key="1">
    <source>
        <dbReference type="EMBL" id="QOR58181.1"/>
    </source>
</evidence>
<name>A0A7M1RWC9_9CAUD</name>
<keyword evidence="2" id="KW-1185">Reference proteome</keyword>
<dbReference type="Proteomes" id="UP000593899">
    <property type="component" value="Segment"/>
</dbReference>
<sequence length="213" mass="23676">MLHLENKTKGETFLVPQHMAEIDFQYVSERVKNITPFKHFGIVAIIQTAKLREIINPDLKGTGNTRFILVKANYSDDVKEGDRALLNRFLYVAPSDVFTGIDCNPRSNELTPYNLAEFIRSDQDLNISIARGEIFRKVSTGSVISLLGNEVSPATIEKKGDNGKLITTIAETVVCVGYKIVRLSDIQGQNTIEGLIPNGKPQKFIVATNLLQI</sequence>
<dbReference type="GeneID" id="65128637"/>
<proteinExistence type="predicted"/>